<dbReference type="RefSeq" id="WP_345637438.1">
    <property type="nucleotide sequence ID" value="NZ_BAABJQ010000033.1"/>
</dbReference>
<evidence type="ECO:0000259" key="5">
    <source>
        <dbReference type="SMART" id="SM00822"/>
    </source>
</evidence>
<dbReference type="PANTHER" id="PTHR43976">
    <property type="entry name" value="SHORT CHAIN DEHYDROGENASE"/>
    <property type="match status" value="1"/>
</dbReference>
<accession>A0ABP9SPP7</accession>
<sequence>MATWLITGCSTGLGRALATAVLARGECAVVTARSAAGVQALAQRYPDTALALALDVTDADQVAAAVRLGEERFGRVDVLVNNAGYGYRAAVEEGDEADVARLFATNFFGPVALIKAVLPGMRARRRGAIVNVSSIAARITPPGSGYYAATKAALEGVSGSLREELRPLGITVMAVEPGAFRTDFAGRSLAQSDEAIADYADTAGRRRKEHDTTNGTQQGDPTKAAEAIITALRSPEPPGLLLLGTDAVAAAAKALDAQRAELEVWEELAASTDYTG</sequence>
<dbReference type="PRINTS" id="PR00081">
    <property type="entry name" value="GDHRDH"/>
</dbReference>
<dbReference type="PRINTS" id="PR00080">
    <property type="entry name" value="SDRFAMILY"/>
</dbReference>
<evidence type="ECO:0000256" key="3">
    <source>
        <dbReference type="RuleBase" id="RU000363"/>
    </source>
</evidence>
<comment type="caution">
    <text evidence="6">The sequence shown here is derived from an EMBL/GenBank/DDBJ whole genome shotgun (WGS) entry which is preliminary data.</text>
</comment>
<protein>
    <submittedName>
        <fullName evidence="6">Oxidoreductase</fullName>
    </submittedName>
</protein>
<feature type="region of interest" description="Disordered" evidence="4">
    <location>
        <begin position="203"/>
        <end position="222"/>
    </location>
</feature>
<dbReference type="NCBIfam" id="NF004824">
    <property type="entry name" value="PRK06180.1"/>
    <property type="match status" value="1"/>
</dbReference>
<keyword evidence="2" id="KW-0560">Oxidoreductase</keyword>
<evidence type="ECO:0000313" key="7">
    <source>
        <dbReference type="Proteomes" id="UP001501570"/>
    </source>
</evidence>
<reference evidence="7" key="1">
    <citation type="journal article" date="2019" name="Int. J. Syst. Evol. Microbiol.">
        <title>The Global Catalogue of Microorganisms (GCM) 10K type strain sequencing project: providing services to taxonomists for standard genome sequencing and annotation.</title>
        <authorList>
            <consortium name="The Broad Institute Genomics Platform"/>
            <consortium name="The Broad Institute Genome Sequencing Center for Infectious Disease"/>
            <person name="Wu L."/>
            <person name="Ma J."/>
        </authorList>
    </citation>
    <scope>NUCLEOTIDE SEQUENCE [LARGE SCALE GENOMIC DNA]</scope>
    <source>
        <strain evidence="7">JCM 18304</strain>
    </source>
</reference>
<proteinExistence type="inferred from homology"/>
<dbReference type="CDD" id="cd05374">
    <property type="entry name" value="17beta-HSD-like_SDR_c"/>
    <property type="match status" value="1"/>
</dbReference>
<keyword evidence="7" id="KW-1185">Reference proteome</keyword>
<dbReference type="SMART" id="SM00822">
    <property type="entry name" value="PKS_KR"/>
    <property type="match status" value="1"/>
</dbReference>
<dbReference type="InterPro" id="IPR057326">
    <property type="entry name" value="KR_dom"/>
</dbReference>
<feature type="domain" description="Ketoreductase" evidence="5">
    <location>
        <begin position="2"/>
        <end position="178"/>
    </location>
</feature>
<dbReference type="PROSITE" id="PS00061">
    <property type="entry name" value="ADH_SHORT"/>
    <property type="match status" value="1"/>
</dbReference>
<evidence type="ECO:0000256" key="2">
    <source>
        <dbReference type="ARBA" id="ARBA00023002"/>
    </source>
</evidence>
<dbReference type="PANTHER" id="PTHR43976:SF16">
    <property type="entry name" value="SHORT-CHAIN DEHYDROGENASE_REDUCTASE FAMILY PROTEIN"/>
    <property type="match status" value="1"/>
</dbReference>
<dbReference type="Pfam" id="PF00106">
    <property type="entry name" value="adh_short"/>
    <property type="match status" value="1"/>
</dbReference>
<dbReference type="InterPro" id="IPR020904">
    <property type="entry name" value="Sc_DH/Rdtase_CS"/>
</dbReference>
<dbReference type="InterPro" id="IPR036291">
    <property type="entry name" value="NAD(P)-bd_dom_sf"/>
</dbReference>
<dbReference type="Gene3D" id="3.40.50.720">
    <property type="entry name" value="NAD(P)-binding Rossmann-like Domain"/>
    <property type="match status" value="1"/>
</dbReference>
<dbReference type="InterPro" id="IPR051911">
    <property type="entry name" value="SDR_oxidoreductase"/>
</dbReference>
<comment type="similarity">
    <text evidence="1 3">Belongs to the short-chain dehydrogenases/reductases (SDR) family.</text>
</comment>
<evidence type="ECO:0000256" key="4">
    <source>
        <dbReference type="SAM" id="MobiDB-lite"/>
    </source>
</evidence>
<evidence type="ECO:0000313" key="6">
    <source>
        <dbReference type="EMBL" id="GAA5198469.1"/>
    </source>
</evidence>
<name>A0ABP9SPP7_9ACTN</name>
<evidence type="ECO:0000256" key="1">
    <source>
        <dbReference type="ARBA" id="ARBA00006484"/>
    </source>
</evidence>
<dbReference type="EMBL" id="BAABJQ010000033">
    <property type="protein sequence ID" value="GAA5198469.1"/>
    <property type="molecule type" value="Genomic_DNA"/>
</dbReference>
<gene>
    <name evidence="6" type="ORF">GCM10023322_71960</name>
</gene>
<dbReference type="SUPFAM" id="SSF51735">
    <property type="entry name" value="NAD(P)-binding Rossmann-fold domains"/>
    <property type="match status" value="1"/>
</dbReference>
<dbReference type="Proteomes" id="UP001501570">
    <property type="component" value="Unassembled WGS sequence"/>
</dbReference>
<dbReference type="InterPro" id="IPR002347">
    <property type="entry name" value="SDR_fam"/>
</dbReference>
<organism evidence="6 7">
    <name type="scientific">Rugosimonospora acidiphila</name>
    <dbReference type="NCBI Taxonomy" id="556531"/>
    <lineage>
        <taxon>Bacteria</taxon>
        <taxon>Bacillati</taxon>
        <taxon>Actinomycetota</taxon>
        <taxon>Actinomycetes</taxon>
        <taxon>Micromonosporales</taxon>
        <taxon>Micromonosporaceae</taxon>
        <taxon>Rugosimonospora</taxon>
    </lineage>
</organism>